<dbReference type="CDD" id="cd08513">
    <property type="entry name" value="PBP2_thermophilic_Hb8_like"/>
    <property type="match status" value="1"/>
</dbReference>
<dbReference type="Pfam" id="PF00496">
    <property type="entry name" value="SBP_bac_5"/>
    <property type="match status" value="1"/>
</dbReference>
<feature type="domain" description="Solute-binding protein family 5" evidence="4">
    <location>
        <begin position="94"/>
        <end position="459"/>
    </location>
</feature>
<evidence type="ECO:0000256" key="2">
    <source>
        <dbReference type="ARBA" id="ARBA00022448"/>
    </source>
</evidence>
<dbReference type="GO" id="GO:0042597">
    <property type="term" value="C:periplasmic space"/>
    <property type="evidence" value="ECO:0007669"/>
    <property type="project" value="UniProtKB-ARBA"/>
</dbReference>
<reference evidence="6" key="1">
    <citation type="submission" date="2017-09" db="EMBL/GenBank/DDBJ databases">
        <title>Metaegenomics of thermophilic ammonia-oxidizing enrichment culture.</title>
        <authorList>
            <person name="Kato S."/>
            <person name="Suzuki K."/>
        </authorList>
    </citation>
    <scope>NUCLEOTIDE SEQUENCE [LARGE SCALE GENOMIC DNA]</scope>
</reference>
<proteinExistence type="inferred from homology"/>
<accession>A0A2H5Y5U6</accession>
<evidence type="ECO:0000259" key="4">
    <source>
        <dbReference type="Pfam" id="PF00496"/>
    </source>
</evidence>
<dbReference type="GO" id="GO:1904680">
    <property type="term" value="F:peptide transmembrane transporter activity"/>
    <property type="evidence" value="ECO:0007669"/>
    <property type="project" value="TreeGrafter"/>
</dbReference>
<evidence type="ECO:0000256" key="1">
    <source>
        <dbReference type="ARBA" id="ARBA00005695"/>
    </source>
</evidence>
<dbReference type="EMBL" id="BEHY01000018">
    <property type="protein sequence ID" value="GBD08824.1"/>
    <property type="molecule type" value="Genomic_DNA"/>
</dbReference>
<dbReference type="PANTHER" id="PTHR30290:SF9">
    <property type="entry name" value="OLIGOPEPTIDE-BINDING PROTEIN APPA"/>
    <property type="match status" value="1"/>
</dbReference>
<sequence>MASRPRYPTLARGLYFPLALVLFMALSLGVLMASLALRAGVETVPARGGHYVEAIVGPITTLNPLQIQPGDPEADIARLIFNSLVRLDAKGLPEGDLAQRWEVSEDGLRYTFHLRPNVRWHDGVPLTAEDVLFTVRLLQSPDLPGPSERARIWQSIEVVPVNSLTVQFRLPEPLALFPDLLTFGILPAHALRDVPPARIPTHPFNLNPIGTGPYRVASVHIEEGRIQRVVLSANPSYFRGPPLLEQVEFRIFPDTRTALLAYRAGEVQGIARIAPSDLDQIRALPSLNLFSALLSSYQAILLNHASPLFREREVREALWLALDRQRLIDQFLAGQGVVASSPIPPGHWAFHPRLPPVPYDPEKARALLEARGWVIPEGGTVRQKGDLTLRFRLAASADGFHDLIAQEIARQWRAIGIAVDVDPIPGDLVEQILAPHRFDAALVELMIPGDPDPYPFWHETQVDAGQNYGGFRDRDISEVIEEARRTPDIVRRRELYWRFQELFQEKVPAILLFYPVYTFAVDERISGIQVGALLNSPADRFEGINEWYALVRRRIIVR</sequence>
<protein>
    <submittedName>
        <fullName evidence="5">Oligopeptide-binding protein AppA</fullName>
    </submittedName>
</protein>
<dbReference type="SUPFAM" id="SSF53850">
    <property type="entry name" value="Periplasmic binding protein-like II"/>
    <property type="match status" value="1"/>
</dbReference>
<keyword evidence="2" id="KW-0813">Transport</keyword>
<dbReference type="InterPro" id="IPR030678">
    <property type="entry name" value="Peptide/Ni-bd"/>
</dbReference>
<dbReference type="GO" id="GO:0015833">
    <property type="term" value="P:peptide transport"/>
    <property type="evidence" value="ECO:0007669"/>
    <property type="project" value="TreeGrafter"/>
</dbReference>
<dbReference type="InterPro" id="IPR039424">
    <property type="entry name" value="SBP_5"/>
</dbReference>
<dbReference type="InterPro" id="IPR000914">
    <property type="entry name" value="SBP_5_dom"/>
</dbReference>
<evidence type="ECO:0000313" key="6">
    <source>
        <dbReference type="Proteomes" id="UP000236642"/>
    </source>
</evidence>
<name>A0A2H5Y5U6_9CHLR</name>
<evidence type="ECO:0000256" key="3">
    <source>
        <dbReference type="ARBA" id="ARBA00022729"/>
    </source>
</evidence>
<dbReference type="Gene3D" id="3.90.76.10">
    <property type="entry name" value="Dipeptide-binding Protein, Domain 1"/>
    <property type="match status" value="1"/>
</dbReference>
<gene>
    <name evidence="5" type="primary">appA_1</name>
    <name evidence="5" type="ORF">HRbin22_01066</name>
</gene>
<dbReference type="AlphaFoldDB" id="A0A2H5Y5U6"/>
<dbReference type="GO" id="GO:0043190">
    <property type="term" value="C:ATP-binding cassette (ABC) transporter complex"/>
    <property type="evidence" value="ECO:0007669"/>
    <property type="project" value="InterPro"/>
</dbReference>
<comment type="caution">
    <text evidence="5">The sequence shown here is derived from an EMBL/GenBank/DDBJ whole genome shotgun (WGS) entry which is preliminary data.</text>
</comment>
<comment type="similarity">
    <text evidence="1">Belongs to the bacterial solute-binding protein 5 family.</text>
</comment>
<evidence type="ECO:0000313" key="5">
    <source>
        <dbReference type="EMBL" id="GBD08824.1"/>
    </source>
</evidence>
<dbReference type="Proteomes" id="UP000236642">
    <property type="component" value="Unassembled WGS sequence"/>
</dbReference>
<dbReference type="PANTHER" id="PTHR30290">
    <property type="entry name" value="PERIPLASMIC BINDING COMPONENT OF ABC TRANSPORTER"/>
    <property type="match status" value="1"/>
</dbReference>
<dbReference type="PIRSF" id="PIRSF002741">
    <property type="entry name" value="MppA"/>
    <property type="match status" value="1"/>
</dbReference>
<organism evidence="5 6">
    <name type="scientific">Candidatus Thermoflexus japonica</name>
    <dbReference type="NCBI Taxonomy" id="2035417"/>
    <lineage>
        <taxon>Bacteria</taxon>
        <taxon>Bacillati</taxon>
        <taxon>Chloroflexota</taxon>
        <taxon>Thermoflexia</taxon>
        <taxon>Thermoflexales</taxon>
        <taxon>Thermoflexaceae</taxon>
        <taxon>Thermoflexus</taxon>
    </lineage>
</organism>
<dbReference type="Gene3D" id="3.10.105.10">
    <property type="entry name" value="Dipeptide-binding Protein, Domain 3"/>
    <property type="match status" value="1"/>
</dbReference>
<keyword evidence="3" id="KW-0732">Signal</keyword>
<dbReference type="Gene3D" id="3.40.190.10">
    <property type="entry name" value="Periplasmic binding protein-like II"/>
    <property type="match status" value="1"/>
</dbReference>